<dbReference type="InterPro" id="IPR001650">
    <property type="entry name" value="Helicase_C-like"/>
</dbReference>
<dbReference type="PANTHER" id="PTHR47964">
    <property type="entry name" value="ATP-DEPENDENT DNA HELICASE HOMOLOG RECG, CHLOROPLASTIC"/>
    <property type="match status" value="1"/>
</dbReference>
<keyword evidence="3 11" id="KW-0378">Hydrolase</keyword>
<dbReference type="SMART" id="SM00487">
    <property type="entry name" value="DEXDc"/>
    <property type="match status" value="1"/>
</dbReference>
<dbReference type="Pfam" id="PF00270">
    <property type="entry name" value="DEAD"/>
    <property type="match status" value="1"/>
</dbReference>
<dbReference type="SMART" id="SM00490">
    <property type="entry name" value="HELICc"/>
    <property type="match status" value="1"/>
</dbReference>
<evidence type="ECO:0000256" key="4">
    <source>
        <dbReference type="ARBA" id="ARBA00022806"/>
    </source>
</evidence>
<dbReference type="InterPro" id="IPR045562">
    <property type="entry name" value="RecG_dom3_C"/>
</dbReference>
<dbReference type="PROSITE" id="PS51194">
    <property type="entry name" value="HELICASE_CTER"/>
    <property type="match status" value="1"/>
</dbReference>
<reference evidence="11" key="1">
    <citation type="submission" date="2019-11" db="EMBL/GenBank/DDBJ databases">
        <authorList>
            <person name="Feng L."/>
        </authorList>
    </citation>
    <scope>NUCLEOTIDE SEQUENCE</scope>
    <source>
        <strain evidence="11">AodontolyticusLFYP35</strain>
    </source>
</reference>
<evidence type="ECO:0000259" key="9">
    <source>
        <dbReference type="PROSITE" id="PS51192"/>
    </source>
</evidence>
<keyword evidence="2" id="KW-0227">DNA damage</keyword>
<accession>A0A6N2U8P4</accession>
<keyword evidence="4 11" id="KW-0347">Helicase</keyword>
<feature type="domain" description="Helicase C-terminal" evidence="10">
    <location>
        <begin position="475"/>
        <end position="646"/>
    </location>
</feature>
<dbReference type="PROSITE" id="PS51192">
    <property type="entry name" value="HELICASE_ATP_BIND_1"/>
    <property type="match status" value="1"/>
</dbReference>
<protein>
    <recommendedName>
        <fullName evidence="8">Probable DNA 3'-5' helicase RecG</fullName>
    </recommendedName>
</protein>
<evidence type="ECO:0000256" key="6">
    <source>
        <dbReference type="ARBA" id="ARBA00023125"/>
    </source>
</evidence>
<dbReference type="Pfam" id="PF19833">
    <property type="entry name" value="RecG_dom3_C"/>
    <property type="match status" value="1"/>
</dbReference>
<dbReference type="GO" id="GO:0005524">
    <property type="term" value="F:ATP binding"/>
    <property type="evidence" value="ECO:0007669"/>
    <property type="project" value="UniProtKB-KW"/>
</dbReference>
<dbReference type="EMBL" id="CACRSM010000003">
    <property type="protein sequence ID" value="VYT11846.1"/>
    <property type="molecule type" value="Genomic_DNA"/>
</dbReference>
<dbReference type="Pfam" id="PF00271">
    <property type="entry name" value="Helicase_C"/>
    <property type="match status" value="1"/>
</dbReference>
<dbReference type="InterPro" id="IPR014001">
    <property type="entry name" value="Helicase_ATP-bd"/>
</dbReference>
<dbReference type="GO" id="GO:0016787">
    <property type="term" value="F:hydrolase activity"/>
    <property type="evidence" value="ECO:0007669"/>
    <property type="project" value="UniProtKB-KW"/>
</dbReference>
<evidence type="ECO:0000259" key="10">
    <source>
        <dbReference type="PROSITE" id="PS51194"/>
    </source>
</evidence>
<dbReference type="GO" id="GO:0003677">
    <property type="term" value="F:DNA binding"/>
    <property type="evidence" value="ECO:0007669"/>
    <property type="project" value="UniProtKB-KW"/>
</dbReference>
<proteinExistence type="predicted"/>
<evidence type="ECO:0000256" key="5">
    <source>
        <dbReference type="ARBA" id="ARBA00022840"/>
    </source>
</evidence>
<sequence length="718" mass="77784">MNPLDTPLSLRLPAKLAKKLEKAGILTVGDLLYEAPRRYYHWGALTPMHVLRPGEDVTILAEVVSARLIPNRSRAGVRFEVRLTDGSSEMTATFFASSPYKLSVHERLLQPGESFLFAGKVGEYRGNLQLVHPEFEGVDDEQAAPDIEKRSNRPIPIYSTRGGVTSWVIARAIAVVLDSLDLDTLPDPVPLQVRSRFDIEALGNALRLLHQGSTDQDVARAKRSMRWREAFVLQAFLAKRRLGNDALRAQSSPENPPELQAFLGRLPFTLTPSQRSAISVIGADIASSHPMQRLLEGDVGSGKTVVACAALIQVIAAGHQGALLAPTEVLARQHADSIRALLKPLESAGFPVDLRLLTSSTPAPARREIERLLASGMPIIVVGTHALLYARNLFADLALAVIDEQHRFGVQQRDALRESRNDDLLVHQLVMTATPIPRSVAMTIFGDLDVTVMKGLPSGRKPVTTFVVDAGNAVWMERMWQRAREEIDGGGRVYIVCPRIDEDDHPDVLLEESTAPLASVTATMEMLAGVPSLSGVKAVSVTGRDSSEEKSATMEAFSSGQAPILVATTVIEVGVDVPEATMMIILDAQQFGLSQLHQLRGRVGRSSKQSICMAVHPSVISDTSAQRLEAFASSTDGFVLAEADLALRREGDVLGSAQSGKASRLRFLSVVRDGAIIEEARESAGELIAADPSLASYPELAASLNDASSEELVWMERS</sequence>
<organism evidence="11">
    <name type="scientific">Schaalia odontolytica</name>
    <dbReference type="NCBI Taxonomy" id="1660"/>
    <lineage>
        <taxon>Bacteria</taxon>
        <taxon>Bacillati</taxon>
        <taxon>Actinomycetota</taxon>
        <taxon>Actinomycetes</taxon>
        <taxon>Actinomycetales</taxon>
        <taxon>Actinomycetaceae</taxon>
        <taxon>Schaalia</taxon>
    </lineage>
</organism>
<dbReference type="GO" id="GO:0003678">
    <property type="term" value="F:DNA helicase activity"/>
    <property type="evidence" value="ECO:0007669"/>
    <property type="project" value="TreeGrafter"/>
</dbReference>
<dbReference type="Pfam" id="PF17191">
    <property type="entry name" value="RecG_wedge"/>
    <property type="match status" value="1"/>
</dbReference>
<dbReference type="Gene3D" id="3.40.50.300">
    <property type="entry name" value="P-loop containing nucleotide triphosphate hydrolases"/>
    <property type="match status" value="2"/>
</dbReference>
<evidence type="ECO:0000256" key="7">
    <source>
        <dbReference type="ARBA" id="ARBA00023204"/>
    </source>
</evidence>
<keyword evidence="1" id="KW-0547">Nucleotide-binding</keyword>
<dbReference type="InterPro" id="IPR012340">
    <property type="entry name" value="NA-bd_OB-fold"/>
</dbReference>
<evidence type="ECO:0000256" key="3">
    <source>
        <dbReference type="ARBA" id="ARBA00022801"/>
    </source>
</evidence>
<dbReference type="InterPro" id="IPR011545">
    <property type="entry name" value="DEAD/DEAH_box_helicase_dom"/>
</dbReference>
<dbReference type="InterPro" id="IPR027417">
    <property type="entry name" value="P-loop_NTPase"/>
</dbReference>
<dbReference type="CDD" id="cd04488">
    <property type="entry name" value="RecG_wedge_OBF"/>
    <property type="match status" value="1"/>
</dbReference>
<feature type="domain" description="Helicase ATP-binding" evidence="9">
    <location>
        <begin position="284"/>
        <end position="453"/>
    </location>
</feature>
<name>A0A6N2U8P4_9ACTO</name>
<dbReference type="GO" id="GO:0006281">
    <property type="term" value="P:DNA repair"/>
    <property type="evidence" value="ECO:0007669"/>
    <property type="project" value="UniProtKB-KW"/>
</dbReference>
<dbReference type="InterPro" id="IPR033454">
    <property type="entry name" value="RecG_wedge"/>
</dbReference>
<dbReference type="SUPFAM" id="SSF50249">
    <property type="entry name" value="Nucleic acid-binding proteins"/>
    <property type="match status" value="1"/>
</dbReference>
<keyword evidence="7" id="KW-0234">DNA repair</keyword>
<keyword evidence="5" id="KW-0067">ATP-binding</keyword>
<evidence type="ECO:0000256" key="8">
    <source>
        <dbReference type="ARBA" id="ARBA00049819"/>
    </source>
</evidence>
<dbReference type="SUPFAM" id="SSF52540">
    <property type="entry name" value="P-loop containing nucleoside triphosphate hydrolases"/>
    <property type="match status" value="2"/>
</dbReference>
<dbReference type="Gene3D" id="2.40.50.140">
    <property type="entry name" value="Nucleic acid-binding proteins"/>
    <property type="match status" value="1"/>
</dbReference>
<evidence type="ECO:0000313" key="11">
    <source>
        <dbReference type="EMBL" id="VYT11846.1"/>
    </source>
</evidence>
<dbReference type="AlphaFoldDB" id="A0A6N2U8P4"/>
<gene>
    <name evidence="11" type="primary">recG</name>
    <name evidence="11" type="ORF">AOLFYP35_01609</name>
</gene>
<evidence type="ECO:0000256" key="2">
    <source>
        <dbReference type="ARBA" id="ARBA00022763"/>
    </source>
</evidence>
<keyword evidence="6" id="KW-0238">DNA-binding</keyword>
<dbReference type="PANTHER" id="PTHR47964:SF1">
    <property type="entry name" value="ATP-DEPENDENT DNA HELICASE HOMOLOG RECG, CHLOROPLASTIC"/>
    <property type="match status" value="1"/>
</dbReference>
<dbReference type="InterPro" id="IPR047112">
    <property type="entry name" value="RecG/Mfd"/>
</dbReference>
<evidence type="ECO:0000256" key="1">
    <source>
        <dbReference type="ARBA" id="ARBA00022741"/>
    </source>
</evidence>